<reference evidence="2" key="1">
    <citation type="submission" date="2017-11" db="EMBL/GenBank/DDBJ databases">
        <title>Otitis media/interna in a cat caused by the recently described species Corynebacterium provencense.</title>
        <authorList>
            <person name="Kittl S."/>
            <person name="Brodard I."/>
            <person name="Rychener L."/>
            <person name="Jores J."/>
            <person name="Roosje P."/>
            <person name="Gobeli Brawand S."/>
        </authorList>
    </citation>
    <scope>NUCLEOTIDE SEQUENCE [LARGE SCALE GENOMIC DNA]</scope>
    <source>
        <strain evidence="2">17KM38</strain>
    </source>
</reference>
<dbReference type="STRING" id="1737425.GCA_900049755_00713"/>
<dbReference type="AlphaFoldDB" id="A0A2Z3YPP1"/>
<accession>A0A2Z3YPP1</accession>
<evidence type="ECO:0000313" key="2">
    <source>
        <dbReference type="Proteomes" id="UP000247696"/>
    </source>
</evidence>
<proteinExistence type="predicted"/>
<name>A0A2Z3YPP1_9CORY</name>
<keyword evidence="2" id="KW-1185">Reference proteome</keyword>
<organism evidence="1 2">
    <name type="scientific">Corynebacterium provencense</name>
    <dbReference type="NCBI Taxonomy" id="1737425"/>
    <lineage>
        <taxon>Bacteria</taxon>
        <taxon>Bacillati</taxon>
        <taxon>Actinomycetota</taxon>
        <taxon>Actinomycetes</taxon>
        <taxon>Mycobacteriales</taxon>
        <taxon>Corynebacteriaceae</taxon>
        <taxon>Corynebacterium</taxon>
    </lineage>
</organism>
<dbReference type="Proteomes" id="UP000247696">
    <property type="component" value="Chromosome"/>
</dbReference>
<dbReference type="OrthoDB" id="4402305at2"/>
<dbReference type="KEGG" id="cpre:Csp1_06590"/>
<protein>
    <submittedName>
        <fullName evidence="1">Uncharacterized protein</fullName>
    </submittedName>
</protein>
<dbReference type="EMBL" id="CP024988">
    <property type="protein sequence ID" value="AWT25471.1"/>
    <property type="molecule type" value="Genomic_DNA"/>
</dbReference>
<gene>
    <name evidence="1" type="ORF">Csp1_06590</name>
</gene>
<evidence type="ECO:0000313" key="1">
    <source>
        <dbReference type="EMBL" id="AWT25471.1"/>
    </source>
</evidence>
<sequence length="268" mass="27438">MLGTVTAVTAAVGTGVLAGQGYRRVQDAATTAEARPVWFHVHPPHVSLWGARGPVSIDRSLVDRLSAGMRSESRPVLATAPPPRPVGPVQRTYAGLAALGRPSTRCLVGVSGPGGALMPWAAAGCGLLAREIPVLPAAAQVVSGTVVADPLPGWMVGTDGGGIPVTVNLPPGSTVVICGEGGPGLVETLPATGRCEGGDVTVVDGTGQRVDDLVSRWRDAWHPQSCRVVLAPSPTVPVGVYADVVVDVDVGELRCGHRVTGFRPLPLF</sequence>